<keyword evidence="5" id="KW-0326">Glycosidase</keyword>
<accession>A0AA94YCD7</accession>
<dbReference type="PANTHER" id="PTHR30480:SF13">
    <property type="entry name" value="BETA-HEXOSAMINIDASE"/>
    <property type="match status" value="1"/>
</dbReference>
<dbReference type="EMBL" id="CP103166">
    <property type="protein sequence ID" value="UVQ96940.1"/>
    <property type="molecule type" value="Genomic_DNA"/>
</dbReference>
<gene>
    <name evidence="7" type="ORF">NXW23_00585</name>
</gene>
<reference evidence="7" key="1">
    <citation type="submission" date="2022-08" db="EMBL/GenBank/DDBJ databases">
        <title>Genome Sequencing of Bacteroides fragilis Group Isolates with Nanopore Technology.</title>
        <authorList>
            <person name="Tisza M.J."/>
            <person name="Smith D."/>
            <person name="Dekker J.P."/>
        </authorList>
    </citation>
    <scope>NUCLEOTIDE SEQUENCE</scope>
    <source>
        <strain evidence="7">BFG-474</strain>
    </source>
</reference>
<feature type="domain" description="Glycoside hydrolase family 3 N-terminal" evidence="6">
    <location>
        <begin position="109"/>
        <end position="262"/>
    </location>
</feature>
<evidence type="ECO:0000256" key="1">
    <source>
        <dbReference type="ARBA" id="ARBA00001231"/>
    </source>
</evidence>
<organism evidence="7 8">
    <name type="scientific">Bacteroides caccae</name>
    <dbReference type="NCBI Taxonomy" id="47678"/>
    <lineage>
        <taxon>Bacteria</taxon>
        <taxon>Pseudomonadati</taxon>
        <taxon>Bacteroidota</taxon>
        <taxon>Bacteroidia</taxon>
        <taxon>Bacteroidales</taxon>
        <taxon>Bacteroidaceae</taxon>
        <taxon>Bacteroides</taxon>
    </lineage>
</organism>
<name>A0AA94YCD7_9BACE</name>
<dbReference type="Pfam" id="PF00933">
    <property type="entry name" value="Glyco_hydro_3"/>
    <property type="match status" value="1"/>
</dbReference>
<evidence type="ECO:0000259" key="6">
    <source>
        <dbReference type="Pfam" id="PF00933"/>
    </source>
</evidence>
<sequence>MKNSFLIVTATLLVSVFFSCTKERVTAGSVNEVYEFQSVDSTWKLLTLREKIGQTMLMLPDRKKELDLGDGSLDVYFKRYPVTGYFMGWKLFTGVPEEERVDFVRSSVEEYQKASELPLLFQQDYESGVGLQGMTPFPKEMALGAANSPELAYKYGKSVALECRSLGINWVLHPVADLNMNPLNPIVNTRSVSDNPEKAVCLLSEQIKGLQDNSVAATIKHFPGDGVDYRDQHLMTTVNSLSEEMWKQYHGKVFAELIKKELHVSCPDI</sequence>
<evidence type="ECO:0000256" key="3">
    <source>
        <dbReference type="ARBA" id="ARBA00012663"/>
    </source>
</evidence>
<evidence type="ECO:0000313" key="8">
    <source>
        <dbReference type="Proteomes" id="UP001060260"/>
    </source>
</evidence>
<evidence type="ECO:0000313" key="7">
    <source>
        <dbReference type="EMBL" id="UVQ96940.1"/>
    </source>
</evidence>
<evidence type="ECO:0000256" key="5">
    <source>
        <dbReference type="ARBA" id="ARBA00023295"/>
    </source>
</evidence>
<dbReference type="Gene3D" id="3.20.20.300">
    <property type="entry name" value="Glycoside hydrolase, family 3, N-terminal domain"/>
    <property type="match status" value="1"/>
</dbReference>
<dbReference type="InterPro" id="IPR050226">
    <property type="entry name" value="NagZ_Beta-hexosaminidase"/>
</dbReference>
<dbReference type="InterPro" id="IPR036962">
    <property type="entry name" value="Glyco_hydro_3_N_sf"/>
</dbReference>
<dbReference type="InterPro" id="IPR001764">
    <property type="entry name" value="Glyco_hydro_3_N"/>
</dbReference>
<protein>
    <recommendedName>
        <fullName evidence="3">beta-N-acetylhexosaminidase</fullName>
        <ecNumber evidence="3">3.2.1.52</ecNumber>
    </recommendedName>
</protein>
<dbReference type="EC" id="3.2.1.52" evidence="3"/>
<evidence type="ECO:0000256" key="4">
    <source>
        <dbReference type="ARBA" id="ARBA00022801"/>
    </source>
</evidence>
<comment type="catalytic activity">
    <reaction evidence="1">
        <text>Hydrolysis of terminal non-reducing N-acetyl-D-hexosamine residues in N-acetyl-beta-D-hexosaminides.</text>
        <dbReference type="EC" id="3.2.1.52"/>
    </reaction>
</comment>
<dbReference type="PANTHER" id="PTHR30480">
    <property type="entry name" value="BETA-HEXOSAMINIDASE-RELATED"/>
    <property type="match status" value="1"/>
</dbReference>
<proteinExistence type="inferred from homology"/>
<dbReference type="Proteomes" id="UP001060260">
    <property type="component" value="Chromosome"/>
</dbReference>
<dbReference type="PROSITE" id="PS51257">
    <property type="entry name" value="PROKAR_LIPOPROTEIN"/>
    <property type="match status" value="1"/>
</dbReference>
<dbReference type="SUPFAM" id="SSF51445">
    <property type="entry name" value="(Trans)glycosidases"/>
    <property type="match status" value="1"/>
</dbReference>
<dbReference type="AlphaFoldDB" id="A0AA94YCD7"/>
<comment type="similarity">
    <text evidence="2">Belongs to the glycosyl hydrolase 3 family.</text>
</comment>
<dbReference type="GO" id="GO:0005975">
    <property type="term" value="P:carbohydrate metabolic process"/>
    <property type="evidence" value="ECO:0007669"/>
    <property type="project" value="InterPro"/>
</dbReference>
<dbReference type="GO" id="GO:0004563">
    <property type="term" value="F:beta-N-acetylhexosaminidase activity"/>
    <property type="evidence" value="ECO:0007669"/>
    <property type="project" value="UniProtKB-EC"/>
</dbReference>
<dbReference type="InterPro" id="IPR017853">
    <property type="entry name" value="GH"/>
</dbReference>
<keyword evidence="4" id="KW-0378">Hydrolase</keyword>
<evidence type="ECO:0000256" key="2">
    <source>
        <dbReference type="ARBA" id="ARBA00005336"/>
    </source>
</evidence>
<dbReference type="GO" id="GO:0009254">
    <property type="term" value="P:peptidoglycan turnover"/>
    <property type="evidence" value="ECO:0007669"/>
    <property type="project" value="TreeGrafter"/>
</dbReference>